<feature type="modified residue" description="4-aspartylphosphate" evidence="3">
    <location>
        <position position="415"/>
    </location>
</feature>
<protein>
    <submittedName>
        <fullName evidence="8">Response regulator</fullName>
    </submittedName>
</protein>
<gene>
    <name evidence="8" type="ORF">ACE1CA_26465</name>
</gene>
<dbReference type="PROSITE" id="PS50894">
    <property type="entry name" value="HPT"/>
    <property type="match status" value="1"/>
</dbReference>
<reference evidence="8 9" key="1">
    <citation type="submission" date="2024-09" db="EMBL/GenBank/DDBJ databases">
        <title>Floridaenema gen nov. (Aerosakkonemataceae, Aerosakkonematales ord. nov., Cyanobacteria) from benthic tropical and subtropical fresh waters, with the description of four new species.</title>
        <authorList>
            <person name="Moretto J.A."/>
            <person name="Berthold D.E."/>
            <person name="Lefler F.W."/>
            <person name="Huang I.-S."/>
            <person name="Laughinghouse H. IV."/>
        </authorList>
    </citation>
    <scope>NUCLEOTIDE SEQUENCE [LARGE SCALE GENOMIC DNA]</scope>
    <source>
        <strain evidence="8 9">BLCC-F167</strain>
    </source>
</reference>
<dbReference type="Gene3D" id="1.10.10.10">
    <property type="entry name" value="Winged helix-like DNA-binding domain superfamily/Winged helix DNA-binding domain"/>
    <property type="match status" value="1"/>
</dbReference>
<dbReference type="PANTHER" id="PTHR48111:SF15">
    <property type="entry name" value="OMPR SUBFAMILY"/>
    <property type="match status" value="1"/>
</dbReference>
<feature type="modified residue" description="4-aspartylphosphate" evidence="3">
    <location>
        <position position="51"/>
    </location>
</feature>
<feature type="domain" description="HPt" evidence="6">
    <location>
        <begin position="258"/>
        <end position="344"/>
    </location>
</feature>
<dbReference type="Proteomes" id="UP001576780">
    <property type="component" value="Unassembled WGS sequence"/>
</dbReference>
<evidence type="ECO:0000259" key="6">
    <source>
        <dbReference type="PROSITE" id="PS50894"/>
    </source>
</evidence>
<feature type="domain" description="OmpR/PhoB-type" evidence="7">
    <location>
        <begin position="124"/>
        <end position="222"/>
    </location>
</feature>
<dbReference type="PROSITE" id="PS51755">
    <property type="entry name" value="OMPR_PHOB"/>
    <property type="match status" value="1"/>
</dbReference>
<comment type="caution">
    <text evidence="8">The sequence shown here is derived from an EMBL/GenBank/DDBJ whole genome shotgun (WGS) entry which is preliminary data.</text>
</comment>
<dbReference type="InterPro" id="IPR036388">
    <property type="entry name" value="WH-like_DNA-bd_sf"/>
</dbReference>
<organism evidence="8 9">
    <name type="scientific">Floridaenema evergladense BLCC-F167</name>
    <dbReference type="NCBI Taxonomy" id="3153639"/>
    <lineage>
        <taxon>Bacteria</taxon>
        <taxon>Bacillati</taxon>
        <taxon>Cyanobacteriota</taxon>
        <taxon>Cyanophyceae</taxon>
        <taxon>Oscillatoriophycideae</taxon>
        <taxon>Aerosakkonematales</taxon>
        <taxon>Aerosakkonemataceae</taxon>
        <taxon>Floridanema</taxon>
        <taxon>Floridanema evergladense</taxon>
    </lineage>
</organism>
<dbReference type="SUPFAM" id="SSF52172">
    <property type="entry name" value="CheY-like"/>
    <property type="match status" value="3"/>
</dbReference>
<dbReference type="RefSeq" id="WP_413280393.1">
    <property type="nucleotide sequence ID" value="NZ_JBHFNT010000234.1"/>
</dbReference>
<dbReference type="Gene3D" id="6.10.250.690">
    <property type="match status" value="1"/>
</dbReference>
<feature type="modified residue" description="4-aspartylphosphate" evidence="3">
    <location>
        <position position="541"/>
    </location>
</feature>
<feature type="domain" description="Response regulatory" evidence="5">
    <location>
        <begin position="492"/>
        <end position="608"/>
    </location>
</feature>
<dbReference type="InterPro" id="IPR008207">
    <property type="entry name" value="Sig_transdc_His_kin_Hpt_dom"/>
</dbReference>
<dbReference type="PROSITE" id="PS50110">
    <property type="entry name" value="RESPONSE_REGULATORY"/>
    <property type="match status" value="3"/>
</dbReference>
<dbReference type="Gene3D" id="3.40.50.2300">
    <property type="match status" value="3"/>
</dbReference>
<evidence type="ECO:0000256" key="4">
    <source>
        <dbReference type="PROSITE-ProRule" id="PRU01091"/>
    </source>
</evidence>
<dbReference type="PANTHER" id="PTHR48111">
    <property type="entry name" value="REGULATOR OF RPOS"/>
    <property type="match status" value="1"/>
</dbReference>
<evidence type="ECO:0000259" key="7">
    <source>
        <dbReference type="PROSITE" id="PS51755"/>
    </source>
</evidence>
<proteinExistence type="predicted"/>
<dbReference type="CDD" id="cd00383">
    <property type="entry name" value="trans_reg_C"/>
    <property type="match status" value="1"/>
</dbReference>
<dbReference type="InterPro" id="IPR001867">
    <property type="entry name" value="OmpR/PhoB-type_DNA-bd"/>
</dbReference>
<keyword evidence="9" id="KW-1185">Reference proteome</keyword>
<feature type="modified residue" description="Phosphohistidine" evidence="2">
    <location>
        <position position="297"/>
    </location>
</feature>
<keyword evidence="1 4" id="KW-0238">DNA-binding</keyword>
<accession>A0ABV4WSH5</accession>
<evidence type="ECO:0000256" key="1">
    <source>
        <dbReference type="ARBA" id="ARBA00023125"/>
    </source>
</evidence>
<keyword evidence="3" id="KW-0597">Phosphoprotein</keyword>
<feature type="domain" description="Response regulatory" evidence="5">
    <location>
        <begin position="2"/>
        <end position="116"/>
    </location>
</feature>
<dbReference type="InterPro" id="IPR016032">
    <property type="entry name" value="Sig_transdc_resp-reg_C-effctor"/>
</dbReference>
<dbReference type="EMBL" id="JBHFNT010000234">
    <property type="protein sequence ID" value="MFB2838060.1"/>
    <property type="molecule type" value="Genomic_DNA"/>
</dbReference>
<feature type="domain" description="Response regulatory" evidence="5">
    <location>
        <begin position="366"/>
        <end position="482"/>
    </location>
</feature>
<dbReference type="Gene3D" id="1.20.120.160">
    <property type="entry name" value="HPT domain"/>
    <property type="match status" value="1"/>
</dbReference>
<dbReference type="CDD" id="cd19935">
    <property type="entry name" value="REC_OmpR_CusR-like"/>
    <property type="match status" value="1"/>
</dbReference>
<dbReference type="SMART" id="SM00862">
    <property type="entry name" value="Trans_reg_C"/>
    <property type="match status" value="1"/>
</dbReference>
<dbReference type="Pfam" id="PF00072">
    <property type="entry name" value="Response_reg"/>
    <property type="match status" value="3"/>
</dbReference>
<dbReference type="Pfam" id="PF01627">
    <property type="entry name" value="Hpt"/>
    <property type="match status" value="1"/>
</dbReference>
<sequence>MKILLVEDDSLTSSALAETLTNHHYTVNVAADGLVAQELALEYEYDLILLDIVIPKLDGISLCKQLRTKGYHNPILLLTAKDSSNDRVMGLDAGADDYVVKPFDLEELMARIRALLRRGKPISSSLITWENVYFDSVNNEVKCGQKLLHLTPKEYCLLELFLLNPKQIFSRRAILDRLWDFAEAPGEETVSTHIKCLRQKLKAAGAADMIETVHGLGYRLRVPSEQAKTATSPNFQIPEPKTDANYRQRVEAATFKVWEKFQGKMFAQIATLGEAAAALTDGNLTAELQQQAKQEAHKLAGSLGIFGFMEGSRLAKEMEELLQLDYLQLEAEQVKRISELAAAIYKEVQPNSSSVATSTANSYSPLILIVDDDLVLAERVRIEAIAWKFRVEIATDLTVARKIISQKSPDIVLLDLNFPSAREDGITLLEEITQRVPSIPAIALTGRESLSDRVAVARLGTRAFLHKPLPADQILKVVSEVLAQHQKTSRNRIMIVDDDQVALAHLSNLLKSWGVEVTTLENPQNFWQIFTACAPDLLILDLEMPDFNGVELCQVVRNDPQWHHLPILFVSSHTGTEQIEQAFAAGADDYINKSVVGTEIATRIIRRLKRSPN</sequence>
<dbReference type="SUPFAM" id="SSF46894">
    <property type="entry name" value="C-terminal effector domain of the bipartite response regulators"/>
    <property type="match status" value="1"/>
</dbReference>
<name>A0ABV4WSH5_9CYAN</name>
<evidence type="ECO:0000313" key="8">
    <source>
        <dbReference type="EMBL" id="MFB2838060.1"/>
    </source>
</evidence>
<evidence type="ECO:0000313" key="9">
    <source>
        <dbReference type="Proteomes" id="UP001576780"/>
    </source>
</evidence>
<evidence type="ECO:0000256" key="2">
    <source>
        <dbReference type="PROSITE-ProRule" id="PRU00110"/>
    </source>
</evidence>
<evidence type="ECO:0000256" key="3">
    <source>
        <dbReference type="PROSITE-ProRule" id="PRU00169"/>
    </source>
</evidence>
<dbReference type="Pfam" id="PF00486">
    <property type="entry name" value="Trans_reg_C"/>
    <property type="match status" value="1"/>
</dbReference>
<dbReference type="InterPro" id="IPR039420">
    <property type="entry name" value="WalR-like"/>
</dbReference>
<dbReference type="SUPFAM" id="SSF47226">
    <property type="entry name" value="Histidine-containing phosphotransfer domain, HPT domain"/>
    <property type="match status" value="1"/>
</dbReference>
<dbReference type="InterPro" id="IPR011006">
    <property type="entry name" value="CheY-like_superfamily"/>
</dbReference>
<feature type="DNA-binding region" description="OmpR/PhoB-type" evidence="4">
    <location>
        <begin position="124"/>
        <end position="222"/>
    </location>
</feature>
<dbReference type="CDD" id="cd00156">
    <property type="entry name" value="REC"/>
    <property type="match status" value="2"/>
</dbReference>
<evidence type="ECO:0000259" key="5">
    <source>
        <dbReference type="PROSITE" id="PS50110"/>
    </source>
</evidence>
<dbReference type="InterPro" id="IPR001789">
    <property type="entry name" value="Sig_transdc_resp-reg_receiver"/>
</dbReference>
<dbReference type="SMART" id="SM00448">
    <property type="entry name" value="REC"/>
    <property type="match status" value="3"/>
</dbReference>
<dbReference type="InterPro" id="IPR036641">
    <property type="entry name" value="HPT_dom_sf"/>
</dbReference>